<accession>A0AAW0ANW5</accession>
<reference evidence="4 5" key="1">
    <citation type="journal article" date="2024" name="J Genomics">
        <title>Draft genome sequencing and assembly of Favolaschia claudopus CIRM-BRFM 2984 isolated from oak limbs.</title>
        <authorList>
            <person name="Navarro D."/>
            <person name="Drula E."/>
            <person name="Chaduli D."/>
            <person name="Cazenave R."/>
            <person name="Ahrendt S."/>
            <person name="Wang J."/>
            <person name="Lipzen A."/>
            <person name="Daum C."/>
            <person name="Barry K."/>
            <person name="Grigoriev I.V."/>
            <person name="Favel A."/>
            <person name="Rosso M.N."/>
            <person name="Martin F."/>
        </authorList>
    </citation>
    <scope>NUCLEOTIDE SEQUENCE [LARGE SCALE GENOMIC DNA]</scope>
    <source>
        <strain evidence="4 5">CIRM-BRFM 2984</strain>
    </source>
</reference>
<evidence type="ECO:0000256" key="2">
    <source>
        <dbReference type="SAM" id="MobiDB-lite"/>
    </source>
</evidence>
<dbReference type="Gene3D" id="2.40.40.10">
    <property type="entry name" value="RlpA-like domain"/>
    <property type="match status" value="1"/>
</dbReference>
<proteinExistence type="predicted"/>
<evidence type="ECO:0000256" key="3">
    <source>
        <dbReference type="SAM" id="SignalP"/>
    </source>
</evidence>
<keyword evidence="5" id="KW-1185">Reference proteome</keyword>
<dbReference type="SUPFAM" id="SSF50685">
    <property type="entry name" value="Barwin-like endoglucanases"/>
    <property type="match status" value="1"/>
</dbReference>
<dbReference type="InterPro" id="IPR036908">
    <property type="entry name" value="RlpA-like_sf"/>
</dbReference>
<feature type="region of interest" description="Disordered" evidence="2">
    <location>
        <begin position="140"/>
        <end position="224"/>
    </location>
</feature>
<evidence type="ECO:0000313" key="5">
    <source>
        <dbReference type="Proteomes" id="UP001362999"/>
    </source>
</evidence>
<feature type="compositionally biased region" description="Gly residues" evidence="2">
    <location>
        <begin position="140"/>
        <end position="149"/>
    </location>
</feature>
<evidence type="ECO:0000256" key="1">
    <source>
        <dbReference type="ARBA" id="ARBA00022729"/>
    </source>
</evidence>
<dbReference type="AlphaFoldDB" id="A0AAW0ANW5"/>
<feature type="signal peptide" evidence="3">
    <location>
        <begin position="1"/>
        <end position="17"/>
    </location>
</feature>
<name>A0AAW0ANW5_9AGAR</name>
<protein>
    <submittedName>
        <fullName evidence="4">RlpA-like double-psi beta-barrel-protein domain-containing protein-containing protein</fullName>
    </submittedName>
</protein>
<sequence>MRSVLSLLLLALPLTLAGHQPNVNHRELAKRAKGDVEKRGSGARWTFYSTGLGACGGWNKDSDYIVALNQQTFGYSYPSKYCGKKISMSYNGKTTTATIVDSCPGCPDDGLDLSPGLFSFFASQDMGVIYGTWSFTDGSGGGGGGGGGGDNDDDHTTTKKTTTHKTTHTTTHTTPTSTYTPPTTTPSTTSTEKKTTSSSSSPKSSSASRSASSSAAPSASLDTGLAAASGTVTKTSDNNPANLYSFSQAFLGLTGIVVAGAEDKE</sequence>
<dbReference type="EMBL" id="JAWWNJ010000055">
    <property type="protein sequence ID" value="KAK7015006.1"/>
    <property type="molecule type" value="Genomic_DNA"/>
</dbReference>
<gene>
    <name evidence="4" type="ORF">R3P38DRAFT_2998925</name>
</gene>
<dbReference type="Proteomes" id="UP001362999">
    <property type="component" value="Unassembled WGS sequence"/>
</dbReference>
<dbReference type="PANTHER" id="PTHR31836">
    <property type="match status" value="1"/>
</dbReference>
<comment type="caution">
    <text evidence="4">The sequence shown here is derived from an EMBL/GenBank/DDBJ whole genome shotgun (WGS) entry which is preliminary data.</text>
</comment>
<feature type="compositionally biased region" description="Low complexity" evidence="2">
    <location>
        <begin position="168"/>
        <end position="223"/>
    </location>
</feature>
<evidence type="ECO:0000313" key="4">
    <source>
        <dbReference type="EMBL" id="KAK7015006.1"/>
    </source>
</evidence>
<dbReference type="PANTHER" id="PTHR31836:SF28">
    <property type="entry name" value="SRCR DOMAIN-CONTAINING PROTEIN-RELATED"/>
    <property type="match status" value="1"/>
</dbReference>
<dbReference type="CDD" id="cd22191">
    <property type="entry name" value="DPBB_RlpA_EXP_N-like"/>
    <property type="match status" value="1"/>
</dbReference>
<organism evidence="4 5">
    <name type="scientific">Favolaschia claudopus</name>
    <dbReference type="NCBI Taxonomy" id="2862362"/>
    <lineage>
        <taxon>Eukaryota</taxon>
        <taxon>Fungi</taxon>
        <taxon>Dikarya</taxon>
        <taxon>Basidiomycota</taxon>
        <taxon>Agaricomycotina</taxon>
        <taxon>Agaricomycetes</taxon>
        <taxon>Agaricomycetidae</taxon>
        <taxon>Agaricales</taxon>
        <taxon>Marasmiineae</taxon>
        <taxon>Mycenaceae</taxon>
        <taxon>Favolaschia</taxon>
    </lineage>
</organism>
<dbReference type="InterPro" id="IPR051477">
    <property type="entry name" value="Expansin_CellWall"/>
</dbReference>
<feature type="chain" id="PRO_5043508287" evidence="3">
    <location>
        <begin position="18"/>
        <end position="265"/>
    </location>
</feature>
<keyword evidence="1 3" id="KW-0732">Signal</keyword>